<evidence type="ECO:0008006" key="11">
    <source>
        <dbReference type="Google" id="ProtNLM"/>
    </source>
</evidence>
<dbReference type="SUPFAM" id="SSF90112">
    <property type="entry name" value="Neurotransmitter-gated ion-channel transmembrane pore"/>
    <property type="match status" value="1"/>
</dbReference>
<evidence type="ECO:0000256" key="2">
    <source>
        <dbReference type="ARBA" id="ARBA00022692"/>
    </source>
</evidence>
<dbReference type="Proteomes" id="UP001642484">
    <property type="component" value="Unassembled WGS sequence"/>
</dbReference>
<dbReference type="Gene3D" id="1.20.58.390">
    <property type="entry name" value="Neurotransmitter-gated ion-channel transmembrane domain"/>
    <property type="match status" value="1"/>
</dbReference>
<evidence type="ECO:0000313" key="10">
    <source>
        <dbReference type="Proteomes" id="UP001642484"/>
    </source>
</evidence>
<protein>
    <recommendedName>
        <fullName evidence="11">Neurotransmitter-gated ion-channel ligand-binding domain-containing protein</fullName>
    </recommendedName>
</protein>
<dbReference type="Pfam" id="PF02932">
    <property type="entry name" value="Neur_chan_memb"/>
    <property type="match status" value="1"/>
</dbReference>
<feature type="region of interest" description="Disordered" evidence="5">
    <location>
        <begin position="807"/>
        <end position="826"/>
    </location>
</feature>
<evidence type="ECO:0000256" key="6">
    <source>
        <dbReference type="SAM" id="Phobius"/>
    </source>
</evidence>
<dbReference type="CDD" id="cd19051">
    <property type="entry name" value="LGIC_TM_cation"/>
    <property type="match status" value="1"/>
</dbReference>
<dbReference type="InterPro" id="IPR006029">
    <property type="entry name" value="Neurotrans-gated_channel_TM"/>
</dbReference>
<dbReference type="PANTHER" id="PTHR18945">
    <property type="entry name" value="NEUROTRANSMITTER GATED ION CHANNEL"/>
    <property type="match status" value="1"/>
</dbReference>
<feature type="domain" description="Neurotransmitter-gated ion-channel ligand-binding" evidence="7">
    <location>
        <begin position="448"/>
        <end position="672"/>
    </location>
</feature>
<feature type="transmembrane region" description="Helical" evidence="6">
    <location>
        <begin position="944"/>
        <end position="963"/>
    </location>
</feature>
<dbReference type="InterPro" id="IPR006202">
    <property type="entry name" value="Neur_chan_lig-bd"/>
</dbReference>
<keyword evidence="10" id="KW-1185">Reference proteome</keyword>
<dbReference type="InterPro" id="IPR006201">
    <property type="entry name" value="Neur_channel"/>
</dbReference>
<feature type="transmembrane region" description="Helical" evidence="6">
    <location>
        <begin position="983"/>
        <end position="1010"/>
    </location>
</feature>
<accession>A0ABP0RHG7</accession>
<reference evidence="9 10" key="1">
    <citation type="submission" date="2024-02" db="EMBL/GenBank/DDBJ databases">
        <authorList>
            <person name="Chen Y."/>
            <person name="Shah S."/>
            <person name="Dougan E. K."/>
            <person name="Thang M."/>
            <person name="Chan C."/>
        </authorList>
    </citation>
    <scope>NUCLEOTIDE SEQUENCE [LARGE SCALE GENOMIC DNA]</scope>
</reference>
<keyword evidence="4 6" id="KW-0472">Membrane</keyword>
<feature type="transmembrane region" description="Helical" evidence="6">
    <location>
        <begin position="674"/>
        <end position="698"/>
    </location>
</feature>
<evidence type="ECO:0000256" key="4">
    <source>
        <dbReference type="ARBA" id="ARBA00023136"/>
    </source>
</evidence>
<keyword evidence="3 6" id="KW-1133">Transmembrane helix</keyword>
<gene>
    <name evidence="9" type="ORF">CCMP2556_LOCUS47310</name>
</gene>
<comment type="subcellular location">
    <subcellularLocation>
        <location evidence="1">Membrane</location>
        <topology evidence="1">Multi-pass membrane protein</topology>
    </subcellularLocation>
</comment>
<name>A0ABP0RHG7_9DINO</name>
<evidence type="ECO:0000259" key="8">
    <source>
        <dbReference type="Pfam" id="PF02932"/>
    </source>
</evidence>
<sequence length="1050" mass="118301">MNSGQPWVPHICSPSLGFCIPKLDSHSPMPMNPRLFKEDFYIDFQHLLSQMPRYPMSEGPPETEATRNPGGSPPHAQTTEKTPAPQEELASCRQKAKVCRWLLEALRHMLQSMAFQEEGKLDVALVNLSGTLGRFAAREALRRAQARKPKAACCILPGHSSISRATAQYALGQFLILHKVAGGGFVGHTAIGAIPWQKINLRTSWLALWELILQRFIPPRSVDAVPNTPPAEIKLAENDEEESMLWKKTYIIDCDDFRRCGPAARSQVCPQPLVFLVAQKGQKQLQPGEKRSFMETAGCASVYLEGTEYGMPIMFLEAENAEVTHDALSKSLQGITAVLREKTDFALCLDLREMRSARFPYCVEVKRPAMSDSRTVINWMNEEVMVANSWAGMAISTGTKIIQSLCNPAKPDARDAFLKESIVKHVASKCDSRFRRWAERGAEEDYATQLREHLKDGLDQLVPPKSDRAVNYSKAGTDVSMSIRFFKVQGVDASAGQMRLKVWVRLQWIDQRLSWDPAAFGNVSQVNFYAGDSTDAEGTEIWVPDIQLYNSNVGTQASLDKSTAMVYSDGSVFWSRPGLLDSLCKFSGLVAFPFDKLKCAMEWGGWAFSDGFQGIGIQGEGYTFLNSEDTAGASYQEYSIKAVRVDVKTTFYEAVPEHPWTIVKYTIELNRASFYYDLLVILPTVLITYLSFGVFFMSFEVGERLSFGITLLLVVEVMKATVATFIPVCGETLWVDLFMLVNTAFCCTSLLETMAVLFFAFHMDEHLLPSWLAWMAPWMLCEKDPQRPEQSQAGSIYRRLIAGVKSGSKSEAEDPTSKISQQLKEKEGLSETDTAKLIFFENLFYLTDSGHDGLIEVEEACQMLSFVNLSMSRPTLEAFIHEKWPNHKDGLTCSDFMEICLELMWVTPFEEIRMGAENYNSSCSRRTRLNSAYWLSWSKAIDRWARFWLPMLYTISLGILFNLEFTDDYETGGSTMFQGFGPVFVTAAGVFRMLVMPFFGLVCIAAWVYMKRRAMKKTTRSSQVQPEEDTKKVVVPRWSVKQPVTTEDIE</sequence>
<dbReference type="SUPFAM" id="SSF63712">
    <property type="entry name" value="Nicotinic receptor ligand binding domain-like"/>
    <property type="match status" value="1"/>
</dbReference>
<feature type="domain" description="Neurotransmitter-gated ion-channel transmembrane" evidence="8">
    <location>
        <begin position="680"/>
        <end position="822"/>
    </location>
</feature>
<feature type="transmembrane region" description="Helical" evidence="6">
    <location>
        <begin position="705"/>
        <end position="726"/>
    </location>
</feature>
<comment type="caution">
    <text evidence="9">The sequence shown here is derived from an EMBL/GenBank/DDBJ whole genome shotgun (WGS) entry which is preliminary data.</text>
</comment>
<dbReference type="Gene3D" id="2.70.170.10">
    <property type="entry name" value="Neurotransmitter-gated ion-channel ligand-binding domain"/>
    <property type="match status" value="1"/>
</dbReference>
<feature type="transmembrane region" description="Helical" evidence="6">
    <location>
        <begin position="738"/>
        <end position="761"/>
    </location>
</feature>
<evidence type="ECO:0000256" key="5">
    <source>
        <dbReference type="SAM" id="MobiDB-lite"/>
    </source>
</evidence>
<evidence type="ECO:0000313" key="9">
    <source>
        <dbReference type="EMBL" id="CAK9100035.1"/>
    </source>
</evidence>
<evidence type="ECO:0000256" key="3">
    <source>
        <dbReference type="ARBA" id="ARBA00022989"/>
    </source>
</evidence>
<dbReference type="InterPro" id="IPR036734">
    <property type="entry name" value="Neur_chan_lig-bd_sf"/>
</dbReference>
<dbReference type="InterPro" id="IPR036719">
    <property type="entry name" value="Neuro-gated_channel_TM_sf"/>
</dbReference>
<organism evidence="9 10">
    <name type="scientific">Durusdinium trenchii</name>
    <dbReference type="NCBI Taxonomy" id="1381693"/>
    <lineage>
        <taxon>Eukaryota</taxon>
        <taxon>Sar</taxon>
        <taxon>Alveolata</taxon>
        <taxon>Dinophyceae</taxon>
        <taxon>Suessiales</taxon>
        <taxon>Symbiodiniaceae</taxon>
        <taxon>Durusdinium</taxon>
    </lineage>
</organism>
<dbReference type="EMBL" id="CAXAMN010026028">
    <property type="protein sequence ID" value="CAK9100035.1"/>
    <property type="molecule type" value="Genomic_DNA"/>
</dbReference>
<proteinExistence type="predicted"/>
<dbReference type="InterPro" id="IPR038050">
    <property type="entry name" value="Neuro_actylchol_rec"/>
</dbReference>
<dbReference type="SUPFAM" id="SSF47473">
    <property type="entry name" value="EF-hand"/>
    <property type="match status" value="1"/>
</dbReference>
<dbReference type="CDD" id="cd18989">
    <property type="entry name" value="LGIC_ECD_cation"/>
    <property type="match status" value="1"/>
</dbReference>
<keyword evidence="2 6" id="KW-0812">Transmembrane</keyword>
<dbReference type="Pfam" id="PF02931">
    <property type="entry name" value="Neur_chan_LBD"/>
    <property type="match status" value="1"/>
</dbReference>
<evidence type="ECO:0000259" key="7">
    <source>
        <dbReference type="Pfam" id="PF02931"/>
    </source>
</evidence>
<evidence type="ECO:0000256" key="1">
    <source>
        <dbReference type="ARBA" id="ARBA00004141"/>
    </source>
</evidence>
<feature type="region of interest" description="Disordered" evidence="5">
    <location>
        <begin position="52"/>
        <end position="88"/>
    </location>
</feature>
<dbReference type="InterPro" id="IPR011992">
    <property type="entry name" value="EF-hand-dom_pair"/>
</dbReference>